<dbReference type="AlphaFoldDB" id="A0A6L5X6A5"/>
<comment type="caution">
    <text evidence="1">The sequence shown here is derived from an EMBL/GenBank/DDBJ whole genome shotgun (WGS) entry which is preliminary data.</text>
</comment>
<reference evidence="1 2" key="1">
    <citation type="submission" date="2019-08" db="EMBL/GenBank/DDBJ databases">
        <title>In-depth cultivation of the pig gut microbiome towards novel bacterial diversity and tailored functional studies.</title>
        <authorList>
            <person name="Wylensek D."/>
            <person name="Hitch T.C.A."/>
            <person name="Clavel T."/>
        </authorList>
    </citation>
    <scope>NUCLEOTIDE SEQUENCE [LARGE SCALE GENOMIC DNA]</scope>
    <source>
        <strain evidence="1 2">Oil+RF-744-WCA-WT-11</strain>
    </source>
</reference>
<evidence type="ECO:0000313" key="1">
    <source>
        <dbReference type="EMBL" id="MSS13902.1"/>
    </source>
</evidence>
<dbReference type="EMBL" id="VULZ01000002">
    <property type="protein sequence ID" value="MSS13902.1"/>
    <property type="molecule type" value="Genomic_DNA"/>
</dbReference>
<dbReference type="Proteomes" id="UP000481852">
    <property type="component" value="Unassembled WGS sequence"/>
</dbReference>
<accession>A0A6L5X6A5</accession>
<proteinExistence type="predicted"/>
<gene>
    <name evidence="1" type="ORF">FYJ35_02395</name>
</gene>
<evidence type="ECO:0000313" key="2">
    <source>
        <dbReference type="Proteomes" id="UP000481852"/>
    </source>
</evidence>
<dbReference type="RefSeq" id="WP_154522621.1">
    <property type="nucleotide sequence ID" value="NZ_VULZ01000002.1"/>
</dbReference>
<sequence length="58" mass="6465">MVTASSPEDGRIYMMDGGTVIVVGIHYNHESNENADSKIMALILNDILREDQKKEDEA</sequence>
<keyword evidence="2" id="KW-1185">Reference proteome</keyword>
<organism evidence="1 2">
    <name type="scientific">Porcincola intestinalis</name>
    <dbReference type="NCBI Taxonomy" id="2606632"/>
    <lineage>
        <taxon>Bacteria</taxon>
        <taxon>Bacillati</taxon>
        <taxon>Bacillota</taxon>
        <taxon>Clostridia</taxon>
        <taxon>Lachnospirales</taxon>
        <taxon>Lachnospiraceae</taxon>
        <taxon>Porcincola</taxon>
    </lineage>
</organism>
<protein>
    <submittedName>
        <fullName evidence="1">Uncharacterized protein</fullName>
    </submittedName>
</protein>
<name>A0A6L5X6A5_9FIRM</name>